<keyword evidence="3 4" id="KW-0949">S-adenosyl-L-methionine</keyword>
<dbReference type="InterPro" id="IPR029063">
    <property type="entry name" value="SAM-dependent_MTases_sf"/>
</dbReference>
<dbReference type="PROSITE" id="PS50926">
    <property type="entry name" value="TRAM"/>
    <property type="match status" value="1"/>
</dbReference>
<dbReference type="Gene3D" id="2.40.50.1070">
    <property type="match status" value="1"/>
</dbReference>
<keyword evidence="8" id="KW-1185">Reference proteome</keyword>
<comment type="similarity">
    <text evidence="4">Belongs to the class I-like SAM-binding methyltransferase superfamily. RNA M5U methyltransferase family.</text>
</comment>
<dbReference type="SUPFAM" id="SSF53335">
    <property type="entry name" value="S-adenosyl-L-methionine-dependent methyltransferases"/>
    <property type="match status" value="1"/>
</dbReference>
<dbReference type="PROSITE" id="PS51687">
    <property type="entry name" value="SAM_MT_RNA_M5U"/>
    <property type="match status" value="1"/>
</dbReference>
<feature type="domain" description="TRAM" evidence="6">
    <location>
        <begin position="1"/>
        <end position="58"/>
    </location>
</feature>
<dbReference type="PANTHER" id="PTHR11061:SF30">
    <property type="entry name" value="TRNA (URACIL(54)-C(5))-METHYLTRANSFERASE"/>
    <property type="match status" value="1"/>
</dbReference>
<evidence type="ECO:0000256" key="4">
    <source>
        <dbReference type="PROSITE-ProRule" id="PRU01024"/>
    </source>
</evidence>
<sequence length="450" mass="50755">MRKRKEYEFLIETTEFPGKGVAFYEGEKVAIKNTLPGQKVRAKVTKKNSNGVEAKLMEVLEDVDYKITPHCEISNQCGGCSHAFLSYEKQLELKSEQILKLLDNAGITGYEFLGIEGSPKELEYRNKMEFTFGDMEKGGELTLGMHVKNQNFSIITVDRCKIVDEDFRAILYTTLEHFKKTDLPYYKVLKHEGYLRNLVIRKAINTEEILVNIVTTTQREYDFTPYIEELKSLKLTGKITGIIHTLNDSLSDVVQADKVEILYGRAYIIENLLGLNFKINPFAFFQTNTKGAERLYSIVRDFLGDSDSKVVFDLYCGTGTIGQIVAPNAKKVIGIELIEEAVEAAKENAKLNNLNNCEFIAGDVAKVIQNITAKPDIIILDPPRAGVHPVALDYVIKFNAKEIIYVSCNPKTLATDLQVLTANGYKVEKVRLKDMFPHTPHCEAVVKLTK</sequence>
<dbReference type="PROSITE" id="PS01230">
    <property type="entry name" value="TRMA_1"/>
    <property type="match status" value="1"/>
</dbReference>
<dbReference type="Pfam" id="PF01938">
    <property type="entry name" value="TRAM"/>
    <property type="match status" value="1"/>
</dbReference>
<gene>
    <name evidence="7" type="primary">rumA</name>
    <name evidence="7" type="ORF">U732_1348</name>
</gene>
<dbReference type="NCBIfam" id="TIGR00479">
    <property type="entry name" value="rumA"/>
    <property type="match status" value="1"/>
</dbReference>
<dbReference type="OrthoDB" id="9804590at2"/>
<dbReference type="GO" id="GO:0070041">
    <property type="term" value="F:rRNA (uridine-C5-)-methyltransferase activity"/>
    <property type="evidence" value="ECO:0007669"/>
    <property type="project" value="TreeGrafter"/>
</dbReference>
<comment type="caution">
    <text evidence="7">The sequence shown here is derived from an EMBL/GenBank/DDBJ whole genome shotgun (WGS) entry which is preliminary data.</text>
</comment>
<dbReference type="Gene3D" id="2.40.50.140">
    <property type="entry name" value="Nucleic acid-binding proteins"/>
    <property type="match status" value="1"/>
</dbReference>
<dbReference type="EMBL" id="AYSO01000015">
    <property type="protein sequence ID" value="KIE47010.1"/>
    <property type="molecule type" value="Genomic_DNA"/>
</dbReference>
<dbReference type="InterPro" id="IPR030390">
    <property type="entry name" value="MeTrfase_TrmA_AS"/>
</dbReference>
<dbReference type="Gene3D" id="3.40.50.150">
    <property type="entry name" value="Vaccinia Virus protein VP39"/>
    <property type="match status" value="1"/>
</dbReference>
<feature type="binding site" evidence="4">
    <location>
        <position position="381"/>
    </location>
    <ligand>
        <name>S-adenosyl-L-methionine</name>
        <dbReference type="ChEBI" id="CHEBI:59789"/>
    </ligand>
</feature>
<dbReference type="CDD" id="cd02440">
    <property type="entry name" value="AdoMet_MTases"/>
    <property type="match status" value="1"/>
</dbReference>
<organism evidence="7 8">
    <name type="scientific">Clostridium argentinense CDC 2741</name>
    <dbReference type="NCBI Taxonomy" id="1418104"/>
    <lineage>
        <taxon>Bacteria</taxon>
        <taxon>Bacillati</taxon>
        <taxon>Bacillota</taxon>
        <taxon>Clostridia</taxon>
        <taxon>Eubacteriales</taxon>
        <taxon>Clostridiaceae</taxon>
        <taxon>Clostridium</taxon>
    </lineage>
</organism>
<dbReference type="InterPro" id="IPR012340">
    <property type="entry name" value="NA-bd_OB-fold"/>
</dbReference>
<dbReference type="InterPro" id="IPR002792">
    <property type="entry name" value="TRAM_dom"/>
</dbReference>
<feature type="active site" description="Nucleophile" evidence="4">
    <location>
        <position position="408"/>
    </location>
</feature>
<evidence type="ECO:0000313" key="8">
    <source>
        <dbReference type="Proteomes" id="UP000031366"/>
    </source>
</evidence>
<evidence type="ECO:0000259" key="6">
    <source>
        <dbReference type="PROSITE" id="PS50926"/>
    </source>
</evidence>
<dbReference type="Pfam" id="PF05958">
    <property type="entry name" value="tRNA_U5-meth_tr"/>
    <property type="match status" value="1"/>
</dbReference>
<dbReference type="SUPFAM" id="SSF50249">
    <property type="entry name" value="Nucleic acid-binding proteins"/>
    <property type="match status" value="1"/>
</dbReference>
<reference evidence="7 8" key="1">
    <citation type="journal article" date="2015" name="Infect. Genet. Evol.">
        <title>Genomic sequences of six botulinum neurotoxin-producing strains representing three clostridial species illustrate the mobility and diversity of botulinum neurotoxin genes.</title>
        <authorList>
            <person name="Smith T.J."/>
            <person name="Hill K.K."/>
            <person name="Xie G."/>
            <person name="Foley B.T."/>
            <person name="Williamson C.H."/>
            <person name="Foster J.T."/>
            <person name="Johnson S.L."/>
            <person name="Chertkov O."/>
            <person name="Teshima H."/>
            <person name="Gibbons H.S."/>
            <person name="Johnsky L.A."/>
            <person name="Karavis M.A."/>
            <person name="Smith L.A."/>
        </authorList>
    </citation>
    <scope>NUCLEOTIDE SEQUENCE [LARGE SCALE GENOMIC DNA]</scope>
    <source>
        <strain evidence="7 8">CDC 2741</strain>
    </source>
</reference>
<dbReference type="FunFam" id="3.40.50.150:FF:000009">
    <property type="entry name" value="23S rRNA (Uracil(1939)-C(5))-methyltransferase RlmD"/>
    <property type="match status" value="1"/>
</dbReference>
<accession>A0A0C1UI61</accession>
<dbReference type="RefSeq" id="WP_039632278.1">
    <property type="nucleotide sequence ID" value="NZ_AYSO01000015.1"/>
</dbReference>
<evidence type="ECO:0000256" key="1">
    <source>
        <dbReference type="ARBA" id="ARBA00022603"/>
    </source>
</evidence>
<feature type="binding site" evidence="4">
    <location>
        <position position="336"/>
    </location>
    <ligand>
        <name>S-adenosyl-L-methionine</name>
        <dbReference type="ChEBI" id="CHEBI:59789"/>
    </ligand>
</feature>
<dbReference type="InterPro" id="IPR010280">
    <property type="entry name" value="U5_MeTrfase_fam"/>
</dbReference>
<name>A0A0C1UI61_9CLOT</name>
<proteinExistence type="inferred from homology"/>
<evidence type="ECO:0000313" key="7">
    <source>
        <dbReference type="EMBL" id="KIE47010.1"/>
    </source>
</evidence>
<evidence type="ECO:0000256" key="5">
    <source>
        <dbReference type="PROSITE-ProRule" id="PRU10015"/>
    </source>
</evidence>
<feature type="binding site" evidence="4">
    <location>
        <position position="315"/>
    </location>
    <ligand>
        <name>S-adenosyl-L-methionine</name>
        <dbReference type="ChEBI" id="CHEBI:59789"/>
    </ligand>
</feature>
<protein>
    <submittedName>
        <fullName evidence="7">23S rRNA (Uracil-5-)-methyltransferase RumA</fullName>
    </submittedName>
</protein>
<evidence type="ECO:0000256" key="2">
    <source>
        <dbReference type="ARBA" id="ARBA00022679"/>
    </source>
</evidence>
<dbReference type="GO" id="GO:0070475">
    <property type="term" value="P:rRNA base methylation"/>
    <property type="evidence" value="ECO:0007669"/>
    <property type="project" value="TreeGrafter"/>
</dbReference>
<dbReference type="AlphaFoldDB" id="A0A0C1UI61"/>
<keyword evidence="2 4" id="KW-0808">Transferase</keyword>
<feature type="active site" evidence="5">
    <location>
        <position position="408"/>
    </location>
</feature>
<evidence type="ECO:0000256" key="3">
    <source>
        <dbReference type="ARBA" id="ARBA00022691"/>
    </source>
</evidence>
<keyword evidence="1 4" id="KW-0489">Methyltransferase</keyword>
<dbReference type="STRING" id="29341.RSJ17_13490"/>
<dbReference type="Proteomes" id="UP000031366">
    <property type="component" value="Unassembled WGS sequence"/>
</dbReference>
<dbReference type="PANTHER" id="PTHR11061">
    <property type="entry name" value="RNA M5U METHYLTRANSFERASE"/>
    <property type="match status" value="1"/>
</dbReference>
<feature type="binding site" evidence="4">
    <location>
        <position position="286"/>
    </location>
    <ligand>
        <name>S-adenosyl-L-methionine</name>
        <dbReference type="ChEBI" id="CHEBI:59789"/>
    </ligand>
</feature>